<comment type="caution">
    <text evidence="4">The sequence shown here is derived from an EMBL/GenBank/DDBJ whole genome shotgun (WGS) entry which is preliminary data.</text>
</comment>
<dbReference type="GO" id="GO:0006412">
    <property type="term" value="P:translation"/>
    <property type="evidence" value="ECO:0007669"/>
    <property type="project" value="InterPro"/>
</dbReference>
<evidence type="ECO:0000313" key="4">
    <source>
        <dbReference type="EMBL" id="RXH70125.1"/>
    </source>
</evidence>
<evidence type="ECO:0000256" key="1">
    <source>
        <dbReference type="ARBA" id="ARBA00022490"/>
    </source>
</evidence>
<organism evidence="4 5">
    <name type="scientific">Malus domestica</name>
    <name type="common">Apple</name>
    <name type="synonym">Pyrus malus</name>
    <dbReference type="NCBI Taxonomy" id="3750"/>
    <lineage>
        <taxon>Eukaryota</taxon>
        <taxon>Viridiplantae</taxon>
        <taxon>Streptophyta</taxon>
        <taxon>Embryophyta</taxon>
        <taxon>Tracheophyta</taxon>
        <taxon>Spermatophyta</taxon>
        <taxon>Magnoliopsida</taxon>
        <taxon>eudicotyledons</taxon>
        <taxon>Gunneridae</taxon>
        <taxon>Pentapetalae</taxon>
        <taxon>rosids</taxon>
        <taxon>fabids</taxon>
        <taxon>Rosales</taxon>
        <taxon>Rosaceae</taxon>
        <taxon>Amygdaloideae</taxon>
        <taxon>Maleae</taxon>
        <taxon>Malus</taxon>
    </lineage>
</organism>
<dbReference type="AlphaFoldDB" id="A0A498HKT1"/>
<dbReference type="STRING" id="3750.A0A498HKT1"/>
<keyword evidence="3" id="KW-0687">Ribonucleoprotein</keyword>
<dbReference type="EMBL" id="RDQH01000342">
    <property type="protein sequence ID" value="RXH70125.1"/>
    <property type="molecule type" value="Genomic_DNA"/>
</dbReference>
<evidence type="ECO:0000256" key="3">
    <source>
        <dbReference type="ARBA" id="ARBA00023274"/>
    </source>
</evidence>
<dbReference type="Pfam" id="PF01015">
    <property type="entry name" value="Ribosomal_S3Ae"/>
    <property type="match status" value="1"/>
</dbReference>
<protein>
    <recommendedName>
        <fullName evidence="6">40S ribosomal protein S3a</fullName>
    </recommendedName>
</protein>
<sequence length="186" mass="22291">MKKDWYDINAPRLWFYNNNVGHQECFRSTQTSTFGGLINFWGMNFTMDKLRSLVRKWQTLMEAHVDVKTTDNYTLRMFCIGFSKRRQNWVEDLLRTSQIRRIRCKMREIMVAWATTSDLNDFVRRLMAESIGRDIEKETQSIFPLQNVKMLKVPKFDTDKMMYIHGYEDLGVKVERPDHKEETALE</sequence>
<keyword evidence="5" id="KW-1185">Reference proteome</keyword>
<dbReference type="PANTHER" id="PTHR11830">
    <property type="entry name" value="40S RIBOSOMAL PROTEIN S3A"/>
    <property type="match status" value="1"/>
</dbReference>
<keyword evidence="2" id="KW-0689">Ribosomal protein</keyword>
<evidence type="ECO:0000313" key="5">
    <source>
        <dbReference type="Proteomes" id="UP000290289"/>
    </source>
</evidence>
<accession>A0A498HKT1</accession>
<dbReference type="SMART" id="SM01397">
    <property type="entry name" value="Ribosomal_S3Ae"/>
    <property type="match status" value="1"/>
</dbReference>
<proteinExistence type="predicted"/>
<reference evidence="4 5" key="1">
    <citation type="submission" date="2018-10" db="EMBL/GenBank/DDBJ databases">
        <title>A high-quality apple genome assembly.</title>
        <authorList>
            <person name="Hu J."/>
        </authorList>
    </citation>
    <scope>NUCLEOTIDE SEQUENCE [LARGE SCALE GENOMIC DNA]</scope>
    <source>
        <strain evidence="5">cv. HFTH1</strain>
        <tissue evidence="4">Young leaf</tissue>
    </source>
</reference>
<name>A0A498HKT1_MALDO</name>
<dbReference type="InterPro" id="IPR001593">
    <property type="entry name" value="Ribosomal_eS1"/>
</dbReference>
<evidence type="ECO:0000256" key="2">
    <source>
        <dbReference type="ARBA" id="ARBA00022980"/>
    </source>
</evidence>
<evidence type="ECO:0008006" key="6">
    <source>
        <dbReference type="Google" id="ProtNLM"/>
    </source>
</evidence>
<gene>
    <name evidence="4" type="ORF">DVH24_007381</name>
</gene>
<dbReference type="GO" id="GO:1990904">
    <property type="term" value="C:ribonucleoprotein complex"/>
    <property type="evidence" value="ECO:0007669"/>
    <property type="project" value="UniProtKB-KW"/>
</dbReference>
<dbReference type="Proteomes" id="UP000290289">
    <property type="component" value="Chromosome 16"/>
</dbReference>
<dbReference type="GO" id="GO:0005840">
    <property type="term" value="C:ribosome"/>
    <property type="evidence" value="ECO:0007669"/>
    <property type="project" value="UniProtKB-KW"/>
</dbReference>
<keyword evidence="1" id="KW-0963">Cytoplasm</keyword>
<dbReference type="GO" id="GO:0003735">
    <property type="term" value="F:structural constituent of ribosome"/>
    <property type="evidence" value="ECO:0007669"/>
    <property type="project" value="InterPro"/>
</dbReference>